<dbReference type="RefSeq" id="WP_149566963.1">
    <property type="nucleotide sequence ID" value="NZ_CP035807.1"/>
</dbReference>
<gene>
    <name evidence="6" type="ORF">EW093_02975</name>
</gene>
<feature type="modified residue" description="4-aspartylphosphate" evidence="3">
    <location>
        <position position="177"/>
    </location>
</feature>
<dbReference type="KEGG" id="sper:EW093_02975"/>
<dbReference type="SUPFAM" id="SSF52172">
    <property type="entry name" value="CheY-like"/>
    <property type="match status" value="2"/>
</dbReference>
<reference evidence="6 7" key="1">
    <citation type="submission" date="2019-02" db="EMBL/GenBank/DDBJ databases">
        <authorList>
            <person name="Fomenkov A."/>
            <person name="Dubinina G."/>
            <person name="Grabovich M."/>
            <person name="Vincze T."/>
            <person name="Roberts R.J."/>
        </authorList>
    </citation>
    <scope>NUCLEOTIDE SEQUENCE [LARGE SCALE GENOMIC DNA]</scope>
    <source>
        <strain evidence="6 7">P</strain>
    </source>
</reference>
<dbReference type="InterPro" id="IPR000160">
    <property type="entry name" value="GGDEF_dom"/>
</dbReference>
<dbReference type="InterPro" id="IPR001789">
    <property type="entry name" value="Sig_transdc_resp-reg_receiver"/>
</dbReference>
<dbReference type="EMBL" id="CP035807">
    <property type="protein sequence ID" value="QEN03705.1"/>
    <property type="molecule type" value="Genomic_DNA"/>
</dbReference>
<evidence type="ECO:0000259" key="5">
    <source>
        <dbReference type="PROSITE" id="PS50887"/>
    </source>
</evidence>
<dbReference type="InterPro" id="IPR050469">
    <property type="entry name" value="Diguanylate_Cyclase"/>
</dbReference>
<dbReference type="SMART" id="SM00267">
    <property type="entry name" value="GGDEF"/>
    <property type="match status" value="1"/>
</dbReference>
<feature type="domain" description="GGDEF" evidence="5">
    <location>
        <begin position="287"/>
        <end position="415"/>
    </location>
</feature>
<dbReference type="SUPFAM" id="SSF55073">
    <property type="entry name" value="Nucleotide cyclase"/>
    <property type="match status" value="1"/>
</dbReference>
<organism evidence="6 7">
    <name type="scientific">Thiospirochaeta perfilievii</name>
    <dbReference type="NCBI Taxonomy" id="252967"/>
    <lineage>
        <taxon>Bacteria</taxon>
        <taxon>Pseudomonadati</taxon>
        <taxon>Spirochaetota</taxon>
        <taxon>Spirochaetia</taxon>
        <taxon>Spirochaetales</taxon>
        <taxon>Spirochaetaceae</taxon>
        <taxon>Thiospirochaeta</taxon>
    </lineage>
</organism>
<evidence type="ECO:0000313" key="7">
    <source>
        <dbReference type="Proteomes" id="UP000323824"/>
    </source>
</evidence>
<dbReference type="PANTHER" id="PTHR45138:SF9">
    <property type="entry name" value="DIGUANYLATE CYCLASE DGCM-RELATED"/>
    <property type="match status" value="1"/>
</dbReference>
<evidence type="ECO:0000256" key="1">
    <source>
        <dbReference type="ARBA" id="ARBA00012528"/>
    </source>
</evidence>
<dbReference type="PROSITE" id="PS50887">
    <property type="entry name" value="GGDEF"/>
    <property type="match status" value="1"/>
</dbReference>
<protein>
    <recommendedName>
        <fullName evidence="1">diguanylate cyclase</fullName>
        <ecNumber evidence="1">2.7.7.65</ecNumber>
    </recommendedName>
</protein>
<dbReference type="Pfam" id="PF00990">
    <property type="entry name" value="GGDEF"/>
    <property type="match status" value="1"/>
</dbReference>
<feature type="domain" description="Response regulatory" evidence="4">
    <location>
        <begin position="126"/>
        <end position="244"/>
    </location>
</feature>
<name>A0A5C1Q6T2_9SPIO</name>
<dbReference type="FunFam" id="3.30.70.270:FF:000001">
    <property type="entry name" value="Diguanylate cyclase domain protein"/>
    <property type="match status" value="1"/>
</dbReference>
<dbReference type="PROSITE" id="PS50110">
    <property type="entry name" value="RESPONSE_REGULATORY"/>
    <property type="match status" value="1"/>
</dbReference>
<dbReference type="GO" id="GO:0000160">
    <property type="term" value="P:phosphorelay signal transduction system"/>
    <property type="evidence" value="ECO:0007669"/>
    <property type="project" value="InterPro"/>
</dbReference>
<keyword evidence="3" id="KW-0597">Phosphoprotein</keyword>
<dbReference type="InterPro" id="IPR043128">
    <property type="entry name" value="Rev_trsase/Diguanyl_cyclase"/>
</dbReference>
<keyword evidence="7" id="KW-1185">Reference proteome</keyword>
<reference evidence="6 7" key="2">
    <citation type="submission" date="2019-09" db="EMBL/GenBank/DDBJ databases">
        <title>Complete Genome Sequence and Methylome Analysis of free living Spirochaetas.</title>
        <authorList>
            <person name="Leshcheva N."/>
            <person name="Mikheeva N."/>
        </authorList>
    </citation>
    <scope>NUCLEOTIDE SEQUENCE [LARGE SCALE GENOMIC DNA]</scope>
    <source>
        <strain evidence="6 7">P</strain>
    </source>
</reference>
<evidence type="ECO:0000256" key="3">
    <source>
        <dbReference type="PROSITE-ProRule" id="PRU00169"/>
    </source>
</evidence>
<dbReference type="CDD" id="cd01949">
    <property type="entry name" value="GGDEF"/>
    <property type="match status" value="1"/>
</dbReference>
<dbReference type="EC" id="2.7.7.65" evidence="1"/>
<dbReference type="PANTHER" id="PTHR45138">
    <property type="entry name" value="REGULATORY COMPONENTS OF SENSORY TRANSDUCTION SYSTEM"/>
    <property type="match status" value="1"/>
</dbReference>
<dbReference type="Gene3D" id="3.30.70.270">
    <property type="match status" value="1"/>
</dbReference>
<evidence type="ECO:0000259" key="4">
    <source>
        <dbReference type="PROSITE" id="PS50110"/>
    </source>
</evidence>
<dbReference type="Gene3D" id="3.40.50.2300">
    <property type="match status" value="2"/>
</dbReference>
<sequence length="415" mass="48258">MDKRILLLEKNDLFGRAIKYKIESQDEYQVIWYKTYDKFIEAGHDYRKIQLGIIDYNIPDSNDGKILEYFHEIKIPLVLLSEKITHDIQEKIWSLKVIDYILTGNNNSLDSIVDVTNRFFNNPNIGILAVDNSKESRRHLKKLLKLHRYTIYEASTGGEALEILNDNFDKIQMVITDYMVDDIDGLQLTEIIRERYPMDRLAIIGISDRGNHTLKIQFIKNGANDFLSKPFISELLYCRITQNLKVIEYFKQIKELAVIDQLTKLNNRHFLKETGSYLFENARRHDLSLVTAMIDIDDFKYINDTYGHDAGDIVLKEVSLELKSSVRKSDLVIRFGGEEFLIIGNNLDPNRAKEFFEHILKKISERKIYIGKQRITVTVSIGVCTKMKDSLEEIIVSADKKLYIAKSKGKERVCL</sequence>
<dbReference type="Proteomes" id="UP000323824">
    <property type="component" value="Chromosome"/>
</dbReference>
<dbReference type="InterPro" id="IPR011006">
    <property type="entry name" value="CheY-like_superfamily"/>
</dbReference>
<evidence type="ECO:0000256" key="2">
    <source>
        <dbReference type="ARBA" id="ARBA00034247"/>
    </source>
</evidence>
<dbReference type="SMART" id="SM00448">
    <property type="entry name" value="REC"/>
    <property type="match status" value="1"/>
</dbReference>
<evidence type="ECO:0000313" key="6">
    <source>
        <dbReference type="EMBL" id="QEN03705.1"/>
    </source>
</evidence>
<dbReference type="InterPro" id="IPR029787">
    <property type="entry name" value="Nucleotide_cyclase"/>
</dbReference>
<dbReference type="NCBIfam" id="TIGR00254">
    <property type="entry name" value="GGDEF"/>
    <property type="match status" value="1"/>
</dbReference>
<dbReference type="GO" id="GO:0052621">
    <property type="term" value="F:diguanylate cyclase activity"/>
    <property type="evidence" value="ECO:0007669"/>
    <property type="project" value="UniProtKB-EC"/>
</dbReference>
<dbReference type="AlphaFoldDB" id="A0A5C1Q6T2"/>
<comment type="catalytic activity">
    <reaction evidence="2">
        <text>2 GTP = 3',3'-c-di-GMP + 2 diphosphate</text>
        <dbReference type="Rhea" id="RHEA:24898"/>
        <dbReference type="ChEBI" id="CHEBI:33019"/>
        <dbReference type="ChEBI" id="CHEBI:37565"/>
        <dbReference type="ChEBI" id="CHEBI:58805"/>
        <dbReference type="EC" id="2.7.7.65"/>
    </reaction>
</comment>
<dbReference type="Pfam" id="PF00072">
    <property type="entry name" value="Response_reg"/>
    <property type="match status" value="1"/>
</dbReference>
<proteinExistence type="predicted"/>
<dbReference type="OrthoDB" id="9779586at2"/>
<accession>A0A5C1Q6T2</accession>